<name>A0A9P9HEZ3_FUSRE</name>
<dbReference type="EMBL" id="JAGMUX010000006">
    <property type="protein sequence ID" value="KAH7255412.1"/>
    <property type="molecule type" value="Genomic_DNA"/>
</dbReference>
<reference evidence="1" key="1">
    <citation type="journal article" date="2021" name="Nat. Commun.">
        <title>Genetic determinants of endophytism in the Arabidopsis root mycobiome.</title>
        <authorList>
            <person name="Mesny F."/>
            <person name="Miyauchi S."/>
            <person name="Thiergart T."/>
            <person name="Pickel B."/>
            <person name="Atanasova L."/>
            <person name="Karlsson M."/>
            <person name="Huettel B."/>
            <person name="Barry K.W."/>
            <person name="Haridas S."/>
            <person name="Chen C."/>
            <person name="Bauer D."/>
            <person name="Andreopoulos W."/>
            <person name="Pangilinan J."/>
            <person name="LaButti K."/>
            <person name="Riley R."/>
            <person name="Lipzen A."/>
            <person name="Clum A."/>
            <person name="Drula E."/>
            <person name="Henrissat B."/>
            <person name="Kohler A."/>
            <person name="Grigoriev I.V."/>
            <person name="Martin F.M."/>
            <person name="Hacquard S."/>
        </authorList>
    </citation>
    <scope>NUCLEOTIDE SEQUENCE</scope>
    <source>
        <strain evidence="1">MPI-CAGE-AT-0023</strain>
    </source>
</reference>
<keyword evidence="2" id="KW-1185">Reference proteome</keyword>
<evidence type="ECO:0000313" key="2">
    <source>
        <dbReference type="Proteomes" id="UP000720189"/>
    </source>
</evidence>
<proteinExistence type="predicted"/>
<protein>
    <submittedName>
        <fullName evidence="1">Uncharacterized protein</fullName>
    </submittedName>
</protein>
<dbReference type="OrthoDB" id="5003573at2759"/>
<gene>
    <name evidence="1" type="ORF">BKA55DRAFT_592735</name>
</gene>
<accession>A0A9P9HEZ3</accession>
<organism evidence="1 2">
    <name type="scientific">Fusarium redolens</name>
    <dbReference type="NCBI Taxonomy" id="48865"/>
    <lineage>
        <taxon>Eukaryota</taxon>
        <taxon>Fungi</taxon>
        <taxon>Dikarya</taxon>
        <taxon>Ascomycota</taxon>
        <taxon>Pezizomycotina</taxon>
        <taxon>Sordariomycetes</taxon>
        <taxon>Hypocreomycetidae</taxon>
        <taxon>Hypocreales</taxon>
        <taxon>Nectriaceae</taxon>
        <taxon>Fusarium</taxon>
        <taxon>Fusarium redolens species complex</taxon>
    </lineage>
</organism>
<dbReference type="Proteomes" id="UP000720189">
    <property type="component" value="Unassembled WGS sequence"/>
</dbReference>
<evidence type="ECO:0000313" key="1">
    <source>
        <dbReference type="EMBL" id="KAH7255412.1"/>
    </source>
</evidence>
<sequence length="572" mass="63264">MQDAVRPSEQAVRAMYERGYRIWSNIRDLASDNDPLISDCIKIDQVFANVAIIRGISIWAATGDMNHIPHFDQEAIFQVVWDKPTQLKIDPSLQNLNAASANVLDGQKDHISILIRAWAYILSARWTELIHPRGTTGSKKSLNPGGSSTVANIGEVEDDAAQWWSAILSNDGGWDATIQGLNGKLLYSPWSIRPLDGPFTIAAEIITKSCATVRTPTSSAAACGYLSDYCSLHRIEDQKQAALMAALLIPVAKYDGRSIELSRPVLSYGKDRRESSCSKPYLIDGCNPRGMKALLCSIFYEPDVECNVCGIWSQGSFAFLNQLSDGKALLRTLIRRDPGIGALWVGAFMTGAHHKCLRRAQAAWRDIDLNVAAWTDTSMSFIQEPISASAGLEGQVSRADECRLLYLSHSSSYTSSPIVAFQPSGFTRLSDTNLDVREHVLCGKDHRLVFIRFAWVSTDQATRKQGSQTATSFRLKCSPTIKLDGIADIDYDDIDSEDEDSEMVTRNIFTWLRGENGFPVAEKEIREHPWIDNLEDDDDGDVPDKSYAGSITGITGVSRWLLKASTQRSNSI</sequence>
<dbReference type="RefSeq" id="XP_046050981.1">
    <property type="nucleotide sequence ID" value="XM_046195435.1"/>
</dbReference>
<dbReference type="GeneID" id="70225389"/>
<dbReference type="AlphaFoldDB" id="A0A9P9HEZ3"/>
<comment type="caution">
    <text evidence="1">The sequence shown here is derived from an EMBL/GenBank/DDBJ whole genome shotgun (WGS) entry which is preliminary data.</text>
</comment>